<comment type="caution">
    <text evidence="2">The sequence shown here is derived from an EMBL/GenBank/DDBJ whole genome shotgun (WGS) entry which is preliminary data.</text>
</comment>
<proteinExistence type="predicted"/>
<accession>A0A840ATB4</accession>
<evidence type="ECO:0000313" key="3">
    <source>
        <dbReference type="Proteomes" id="UP000553963"/>
    </source>
</evidence>
<protein>
    <submittedName>
        <fullName evidence="2">Uncharacterized protein</fullName>
    </submittedName>
</protein>
<feature type="signal peptide" evidence="1">
    <location>
        <begin position="1"/>
        <end position="23"/>
    </location>
</feature>
<dbReference type="AlphaFoldDB" id="A0A840ATB4"/>
<dbReference type="Proteomes" id="UP000553963">
    <property type="component" value="Unassembled WGS sequence"/>
</dbReference>
<keyword evidence="3" id="KW-1185">Reference proteome</keyword>
<keyword evidence="1" id="KW-0732">Signal</keyword>
<dbReference type="EMBL" id="JACIDS010000005">
    <property type="protein sequence ID" value="MBB3932774.1"/>
    <property type="molecule type" value="Genomic_DNA"/>
</dbReference>
<organism evidence="2 3">
    <name type="scientific">Kaistia hirudinis</name>
    <dbReference type="NCBI Taxonomy" id="1293440"/>
    <lineage>
        <taxon>Bacteria</taxon>
        <taxon>Pseudomonadati</taxon>
        <taxon>Pseudomonadota</taxon>
        <taxon>Alphaproteobacteria</taxon>
        <taxon>Hyphomicrobiales</taxon>
        <taxon>Kaistiaceae</taxon>
        <taxon>Kaistia</taxon>
    </lineage>
</organism>
<sequence length="170" mass="18501">MTLFRLISLVFLASLLGSGFAAAARAEPTIAMSGEGWKAKKTFQGIEYSCDVPACGGIAIVGLVRTKVLSDTEDRLNKPYVNIRAFVNDMLLYAYDGQYGGWKFTEVRKTKTADYTAVHMIGVYQDVDVAIMLIVQGGRMFILSSVGESPSLARANLAKAFKSGDFRRPG</sequence>
<gene>
    <name evidence="2" type="ORF">GGR25_003838</name>
</gene>
<reference evidence="2 3" key="1">
    <citation type="submission" date="2020-08" db="EMBL/GenBank/DDBJ databases">
        <title>Genomic Encyclopedia of Type Strains, Phase IV (KMG-IV): sequencing the most valuable type-strain genomes for metagenomic binning, comparative biology and taxonomic classification.</title>
        <authorList>
            <person name="Goeker M."/>
        </authorList>
    </citation>
    <scope>NUCLEOTIDE SEQUENCE [LARGE SCALE GENOMIC DNA]</scope>
    <source>
        <strain evidence="2 3">DSM 25966</strain>
    </source>
</reference>
<dbReference type="RefSeq" id="WP_183400445.1">
    <property type="nucleotide sequence ID" value="NZ_JACIDS010000005.1"/>
</dbReference>
<evidence type="ECO:0000256" key="1">
    <source>
        <dbReference type="SAM" id="SignalP"/>
    </source>
</evidence>
<evidence type="ECO:0000313" key="2">
    <source>
        <dbReference type="EMBL" id="MBB3932774.1"/>
    </source>
</evidence>
<name>A0A840ATB4_9HYPH</name>
<feature type="chain" id="PRO_5032791348" evidence="1">
    <location>
        <begin position="24"/>
        <end position="170"/>
    </location>
</feature>